<sequence length="174" mass="19492">MPSCEVGLSIIDIHGILFVFSYAPPPTPHFLPHFTLSRSHPLRLANPAIHQPSAIRRLYPLELQVGRSEADFEPIASYCKCARDSRIMTISIQQTWLPSMEVQGGQAILVLMVQPTQDDQMNSVTLHLHQPVCQAKDSWIRHSAADGRFGEDERMREMADQAQHLGSGLVWGRG</sequence>
<proteinExistence type="predicted"/>
<dbReference type="AlphaFoldDB" id="A0A2V5HWH6"/>
<dbReference type="Proteomes" id="UP000248817">
    <property type="component" value="Unassembled WGS sequence"/>
</dbReference>
<evidence type="ECO:0000313" key="1">
    <source>
        <dbReference type="EMBL" id="PYI28181.1"/>
    </source>
</evidence>
<dbReference type="EMBL" id="KZ825554">
    <property type="protein sequence ID" value="PYI28181.1"/>
    <property type="molecule type" value="Genomic_DNA"/>
</dbReference>
<reference evidence="1 2" key="1">
    <citation type="submission" date="2018-02" db="EMBL/GenBank/DDBJ databases">
        <title>The genomes of Aspergillus section Nigri reveals drivers in fungal speciation.</title>
        <authorList>
            <consortium name="DOE Joint Genome Institute"/>
            <person name="Vesth T.C."/>
            <person name="Nybo J."/>
            <person name="Theobald S."/>
            <person name="Brandl J."/>
            <person name="Frisvad J.C."/>
            <person name="Nielsen K.F."/>
            <person name="Lyhne E.K."/>
            <person name="Kogle M.E."/>
            <person name="Kuo A."/>
            <person name="Riley R."/>
            <person name="Clum A."/>
            <person name="Nolan M."/>
            <person name="Lipzen A."/>
            <person name="Salamov A."/>
            <person name="Henrissat B."/>
            <person name="Wiebenga A."/>
            <person name="De vries R.P."/>
            <person name="Grigoriev I.V."/>
            <person name="Mortensen U.H."/>
            <person name="Andersen M.R."/>
            <person name="Baker S.E."/>
        </authorList>
    </citation>
    <scope>NUCLEOTIDE SEQUENCE [LARGE SCALE GENOMIC DNA]</scope>
    <source>
        <strain evidence="1 2">CBS 114.80</strain>
    </source>
</reference>
<evidence type="ECO:0000313" key="2">
    <source>
        <dbReference type="Proteomes" id="UP000248817"/>
    </source>
</evidence>
<keyword evidence="2" id="KW-1185">Reference proteome</keyword>
<gene>
    <name evidence="1" type="ORF">BP00DRAFT_272403</name>
</gene>
<name>A0A2V5HWH6_9EURO</name>
<accession>A0A2V5HWH6</accession>
<protein>
    <submittedName>
        <fullName evidence="1">Uncharacterized protein</fullName>
    </submittedName>
</protein>
<organism evidence="1 2">
    <name type="scientific">Aspergillus indologenus CBS 114.80</name>
    <dbReference type="NCBI Taxonomy" id="1450541"/>
    <lineage>
        <taxon>Eukaryota</taxon>
        <taxon>Fungi</taxon>
        <taxon>Dikarya</taxon>
        <taxon>Ascomycota</taxon>
        <taxon>Pezizomycotina</taxon>
        <taxon>Eurotiomycetes</taxon>
        <taxon>Eurotiomycetidae</taxon>
        <taxon>Eurotiales</taxon>
        <taxon>Aspergillaceae</taxon>
        <taxon>Aspergillus</taxon>
        <taxon>Aspergillus subgen. Circumdati</taxon>
    </lineage>
</organism>